<keyword evidence="1" id="KW-0812">Transmembrane</keyword>
<dbReference type="EMBL" id="CP033622">
    <property type="protein sequence ID" value="QIZ49615.1"/>
    <property type="molecule type" value="Genomic_DNA"/>
</dbReference>
<organism evidence="2 3">
    <name type="scientific">Dickeya zeae</name>
    <dbReference type="NCBI Taxonomy" id="204042"/>
    <lineage>
        <taxon>Bacteria</taxon>
        <taxon>Pseudomonadati</taxon>
        <taxon>Pseudomonadota</taxon>
        <taxon>Gammaproteobacteria</taxon>
        <taxon>Enterobacterales</taxon>
        <taxon>Pectobacteriaceae</taxon>
        <taxon>Dickeya</taxon>
    </lineage>
</organism>
<evidence type="ECO:0000313" key="2">
    <source>
        <dbReference type="EMBL" id="QIZ49615.1"/>
    </source>
</evidence>
<reference evidence="2 3" key="1">
    <citation type="submission" date="2018-11" db="EMBL/GenBank/DDBJ databases">
        <title>Complete genome sequence of Dickeya zeae strain CE1 infecting Canna edulis Ker-Gawl. in China.</title>
        <authorList>
            <person name="Zhang J."/>
            <person name="Lin B."/>
            <person name="Shen H."/>
            <person name="Jiang S."/>
            <person name="Pu X."/>
            <person name="Sun D."/>
        </authorList>
    </citation>
    <scope>NUCLEOTIDE SEQUENCE [LARGE SCALE GENOMIC DNA]</scope>
    <source>
        <strain evidence="2 3">CE1</strain>
    </source>
</reference>
<dbReference type="PANTHER" id="PTHR40278:SF1">
    <property type="entry name" value="DNA UTILIZATION PROTEIN HOFN"/>
    <property type="match status" value="1"/>
</dbReference>
<dbReference type="Pfam" id="PF05137">
    <property type="entry name" value="PilN"/>
    <property type="match status" value="1"/>
</dbReference>
<dbReference type="RefSeq" id="WP_168361311.1">
    <property type="nucleotide sequence ID" value="NZ_CP033622.1"/>
</dbReference>
<dbReference type="AlphaFoldDB" id="A0AAE6YXH2"/>
<dbReference type="Proteomes" id="UP000500801">
    <property type="component" value="Chromosome"/>
</dbReference>
<dbReference type="PANTHER" id="PTHR40278">
    <property type="entry name" value="DNA UTILIZATION PROTEIN HOFN"/>
    <property type="match status" value="1"/>
</dbReference>
<sequence length="186" mass="21079">MLTVNLLAWRPRLFYRRIRLSLLLTSIVLVIVGYAAVIACVNYRQQLAWRQQQVGLAQSQQARYEQLYHQTFAAWQRRETQLAQLAAQEQSQRQNQRYQTLLAQLPSLMPDALWLTEIGDNGVRLSLSGVSNHYSAIVTLAKAMSALPQIAHASVQQADRDPKNNARLSFSLRLHWQAIGEVGAKG</sequence>
<evidence type="ECO:0000256" key="1">
    <source>
        <dbReference type="SAM" id="Phobius"/>
    </source>
</evidence>
<dbReference type="InterPro" id="IPR052534">
    <property type="entry name" value="Extracell_DNA_Util/SecSys_Comp"/>
</dbReference>
<evidence type="ECO:0000313" key="3">
    <source>
        <dbReference type="Proteomes" id="UP000500801"/>
    </source>
</evidence>
<feature type="transmembrane region" description="Helical" evidence="1">
    <location>
        <begin position="20"/>
        <end position="43"/>
    </location>
</feature>
<keyword evidence="1" id="KW-1133">Transmembrane helix</keyword>
<proteinExistence type="predicted"/>
<accession>A0AAE6YXH2</accession>
<gene>
    <name evidence="2" type="ORF">DWG24_01870</name>
</gene>
<name>A0AAE6YXH2_9GAMM</name>
<protein>
    <submittedName>
        <fullName evidence="2">Fimbrial protein</fullName>
    </submittedName>
</protein>
<keyword evidence="1" id="KW-0472">Membrane</keyword>
<dbReference type="InterPro" id="IPR007813">
    <property type="entry name" value="PilN"/>
</dbReference>